<dbReference type="GO" id="GO:0008270">
    <property type="term" value="F:zinc ion binding"/>
    <property type="evidence" value="ECO:0007669"/>
    <property type="project" value="UniProtKB-UniRule"/>
</dbReference>
<comment type="cofactor">
    <cofactor evidence="7">
        <name>Zn(2+)</name>
        <dbReference type="ChEBI" id="CHEBI:29105"/>
    </cofactor>
    <text evidence="7">Binds 1 zinc ion.</text>
</comment>
<comment type="similarity">
    <text evidence="1 7">Belongs to the endoribonuclease YbeY family.</text>
</comment>
<keyword evidence="2 7" id="KW-0540">Nuclease</keyword>
<keyword evidence="9" id="KW-1185">Reference proteome</keyword>
<keyword evidence="4 7" id="KW-0255">Endonuclease</keyword>
<keyword evidence="5 7" id="KW-0378">Hydrolase</keyword>
<dbReference type="PROSITE" id="PS01306">
    <property type="entry name" value="UPF0054"/>
    <property type="match status" value="1"/>
</dbReference>
<keyword evidence="6 7" id="KW-0862">Zinc</keyword>
<evidence type="ECO:0000256" key="7">
    <source>
        <dbReference type="HAMAP-Rule" id="MF_00009"/>
    </source>
</evidence>
<dbReference type="Proteomes" id="UP000463961">
    <property type="component" value="Chromosome"/>
</dbReference>
<dbReference type="OrthoDB" id="9807740at2"/>
<dbReference type="Gene3D" id="3.40.390.30">
    <property type="entry name" value="Metalloproteases ('zincins'), catalytic domain"/>
    <property type="match status" value="1"/>
</dbReference>
<feature type="binding site" evidence="7">
    <location>
        <position position="128"/>
    </location>
    <ligand>
        <name>Zn(2+)</name>
        <dbReference type="ChEBI" id="CHEBI:29105"/>
        <note>catalytic</note>
    </ligand>
</feature>
<gene>
    <name evidence="7 8" type="primary">ybeY</name>
    <name evidence="8" type="ORF">ICHIAU1_08480</name>
</gene>
<dbReference type="PANTHER" id="PTHR46986:SF1">
    <property type="entry name" value="ENDORIBONUCLEASE YBEY, CHLOROPLASTIC"/>
    <property type="match status" value="1"/>
</dbReference>
<evidence type="ECO:0000256" key="3">
    <source>
        <dbReference type="ARBA" id="ARBA00022723"/>
    </source>
</evidence>
<dbReference type="EC" id="3.1.-.-" evidence="7"/>
<evidence type="ECO:0000313" key="8">
    <source>
        <dbReference type="EMBL" id="BBU68565.1"/>
    </source>
</evidence>
<keyword evidence="7" id="KW-0963">Cytoplasm</keyword>
<dbReference type="NCBIfam" id="TIGR00043">
    <property type="entry name" value="rRNA maturation RNase YbeY"/>
    <property type="match status" value="1"/>
</dbReference>
<dbReference type="HAMAP" id="MF_00009">
    <property type="entry name" value="Endoribonucl_YbeY"/>
    <property type="match status" value="1"/>
</dbReference>
<comment type="function">
    <text evidence="7">Single strand-specific metallo-endoribonuclease involved in late-stage 70S ribosome quality control and in maturation of the 3' terminus of the 16S rRNA.</text>
</comment>
<evidence type="ECO:0000256" key="1">
    <source>
        <dbReference type="ARBA" id="ARBA00010875"/>
    </source>
</evidence>
<proteinExistence type="inferred from homology"/>
<name>A0A679HR97_9RHOO</name>
<evidence type="ECO:0000256" key="5">
    <source>
        <dbReference type="ARBA" id="ARBA00022801"/>
    </source>
</evidence>
<dbReference type="AlphaFoldDB" id="A0A679HR97"/>
<comment type="subcellular location">
    <subcellularLocation>
        <location evidence="7">Cytoplasm</location>
    </subcellularLocation>
</comment>
<accession>A0A679HR97</accession>
<dbReference type="PANTHER" id="PTHR46986">
    <property type="entry name" value="ENDORIBONUCLEASE YBEY, CHLOROPLASTIC"/>
    <property type="match status" value="1"/>
</dbReference>
<dbReference type="GO" id="GO:0004222">
    <property type="term" value="F:metalloendopeptidase activity"/>
    <property type="evidence" value="ECO:0007669"/>
    <property type="project" value="InterPro"/>
</dbReference>
<keyword evidence="3 7" id="KW-0479">Metal-binding</keyword>
<dbReference type="GO" id="GO:0004521">
    <property type="term" value="F:RNA endonuclease activity"/>
    <property type="evidence" value="ECO:0007669"/>
    <property type="project" value="UniProtKB-UniRule"/>
</dbReference>
<dbReference type="GO" id="GO:0006364">
    <property type="term" value="P:rRNA processing"/>
    <property type="evidence" value="ECO:0007669"/>
    <property type="project" value="UniProtKB-UniRule"/>
</dbReference>
<keyword evidence="7" id="KW-0690">Ribosome biogenesis</keyword>
<dbReference type="SUPFAM" id="SSF55486">
    <property type="entry name" value="Metalloproteases ('zincins'), catalytic domain"/>
    <property type="match status" value="1"/>
</dbReference>
<dbReference type="InterPro" id="IPR002036">
    <property type="entry name" value="YbeY"/>
</dbReference>
<evidence type="ECO:0000313" key="9">
    <source>
        <dbReference type="Proteomes" id="UP000463961"/>
    </source>
</evidence>
<evidence type="ECO:0000256" key="6">
    <source>
        <dbReference type="ARBA" id="ARBA00022833"/>
    </source>
</evidence>
<dbReference type="InterPro" id="IPR023091">
    <property type="entry name" value="MetalPrtase_cat_dom_sf_prd"/>
</dbReference>
<protein>
    <recommendedName>
        <fullName evidence="7">Endoribonuclease YbeY</fullName>
        <ecNumber evidence="7">3.1.-.-</ecNumber>
    </recommendedName>
</protein>
<dbReference type="EMBL" id="AP022345">
    <property type="protein sequence ID" value="BBU68565.1"/>
    <property type="molecule type" value="Genomic_DNA"/>
</dbReference>
<keyword evidence="7" id="KW-0698">rRNA processing</keyword>
<dbReference type="RefSeq" id="WP_162050653.1">
    <property type="nucleotide sequence ID" value="NZ_AP019011.1"/>
</dbReference>
<reference evidence="9" key="1">
    <citation type="submission" date="2020-01" db="EMBL/GenBank/DDBJ databases">
        <title>Phosphoaccumulans saitamaens gen. nov., sp. nov., a polyphosphate accumulating bacterium isolated from surface river water.</title>
        <authorList>
            <person name="Watanabe K."/>
            <person name="Suda W."/>
        </authorList>
    </citation>
    <scope>NUCLEOTIDE SEQUENCE [LARGE SCALE GENOMIC DNA]</scope>
    <source>
        <strain evidence="9">ICHIAU1</strain>
    </source>
</reference>
<feature type="binding site" evidence="7">
    <location>
        <position position="122"/>
    </location>
    <ligand>
        <name>Zn(2+)</name>
        <dbReference type="ChEBI" id="CHEBI:29105"/>
        <note>catalytic</note>
    </ligand>
</feature>
<dbReference type="InterPro" id="IPR020549">
    <property type="entry name" value="YbeY_CS"/>
</dbReference>
<feature type="binding site" evidence="7">
    <location>
        <position position="118"/>
    </location>
    <ligand>
        <name>Zn(2+)</name>
        <dbReference type="ChEBI" id="CHEBI:29105"/>
        <note>catalytic</note>
    </ligand>
</feature>
<dbReference type="GO" id="GO:0005737">
    <property type="term" value="C:cytoplasm"/>
    <property type="evidence" value="ECO:0007669"/>
    <property type="project" value="UniProtKB-SubCell"/>
</dbReference>
<organism evidence="8 9">
    <name type="scientific">Fluviibacter phosphoraccumulans</name>
    <dbReference type="NCBI Taxonomy" id="1751046"/>
    <lineage>
        <taxon>Bacteria</taxon>
        <taxon>Pseudomonadati</taxon>
        <taxon>Pseudomonadota</taxon>
        <taxon>Betaproteobacteria</taxon>
        <taxon>Rhodocyclales</taxon>
        <taxon>Fluviibacteraceae</taxon>
        <taxon>Fluviibacter</taxon>
    </lineage>
</organism>
<sequence length="155" mass="17502">MTDLASAPKPARRLDLTVQLVCADDLRQQIPDRKLLRKWAKAVYGDAATVTMRFVDAEESQHLNDTYRGKKKPTNVLSFPYEDEPLMGDIVFCPTVIYAEAKAQHKTVTAHMAHLVVHGMLHLMGYDHLNDRDAKEMESLETEIMADLGFADPYA</sequence>
<evidence type="ECO:0000256" key="2">
    <source>
        <dbReference type="ARBA" id="ARBA00022722"/>
    </source>
</evidence>
<evidence type="ECO:0000256" key="4">
    <source>
        <dbReference type="ARBA" id="ARBA00022759"/>
    </source>
</evidence>
<dbReference type="Pfam" id="PF02130">
    <property type="entry name" value="YbeY"/>
    <property type="match status" value="1"/>
</dbReference>